<proteinExistence type="predicted"/>
<evidence type="ECO:0000313" key="2">
    <source>
        <dbReference type="EMBL" id="KAH1130603.1"/>
    </source>
</evidence>
<name>A0A9D3WLC3_9ROSI</name>
<accession>A0A9D3WLC3</accession>
<dbReference type="OrthoDB" id="10531072at2759"/>
<protein>
    <submittedName>
        <fullName evidence="2">Uncharacterized protein</fullName>
    </submittedName>
</protein>
<gene>
    <name evidence="2" type="ORF">J1N35_001981</name>
</gene>
<feature type="region of interest" description="Disordered" evidence="1">
    <location>
        <begin position="116"/>
        <end position="135"/>
    </location>
</feature>
<reference evidence="2 3" key="1">
    <citation type="journal article" date="2021" name="Plant Biotechnol. J.">
        <title>Multi-omics assisted identification of the key and species-specific regulatory components of drought-tolerant mechanisms in Gossypium stocksii.</title>
        <authorList>
            <person name="Yu D."/>
            <person name="Ke L."/>
            <person name="Zhang D."/>
            <person name="Wu Y."/>
            <person name="Sun Y."/>
            <person name="Mei J."/>
            <person name="Sun J."/>
            <person name="Sun Y."/>
        </authorList>
    </citation>
    <scope>NUCLEOTIDE SEQUENCE [LARGE SCALE GENOMIC DNA]</scope>
    <source>
        <strain evidence="3">cv. E1</strain>
        <tissue evidence="2">Leaf</tissue>
    </source>
</reference>
<sequence length="135" mass="14602">MGEGVANELRGKEIEERIDVAWKPKRIERELSGGSGGGDMNIGNRLKELLENRVRWCRWVKIGQKVSEELNEGDNIDVSMGRMAGDELGASRINSGLDSTGEDVINMGLDLVLGPSGGQGGSVDSEKDLGLYNIE</sequence>
<keyword evidence="3" id="KW-1185">Reference proteome</keyword>
<organism evidence="2 3">
    <name type="scientific">Gossypium stocksii</name>
    <dbReference type="NCBI Taxonomy" id="47602"/>
    <lineage>
        <taxon>Eukaryota</taxon>
        <taxon>Viridiplantae</taxon>
        <taxon>Streptophyta</taxon>
        <taxon>Embryophyta</taxon>
        <taxon>Tracheophyta</taxon>
        <taxon>Spermatophyta</taxon>
        <taxon>Magnoliopsida</taxon>
        <taxon>eudicotyledons</taxon>
        <taxon>Gunneridae</taxon>
        <taxon>Pentapetalae</taxon>
        <taxon>rosids</taxon>
        <taxon>malvids</taxon>
        <taxon>Malvales</taxon>
        <taxon>Malvaceae</taxon>
        <taxon>Malvoideae</taxon>
        <taxon>Gossypium</taxon>
    </lineage>
</organism>
<dbReference type="EMBL" id="JAIQCV010000001">
    <property type="protein sequence ID" value="KAH1130603.1"/>
    <property type="molecule type" value="Genomic_DNA"/>
</dbReference>
<dbReference type="AlphaFoldDB" id="A0A9D3WLC3"/>
<evidence type="ECO:0000256" key="1">
    <source>
        <dbReference type="SAM" id="MobiDB-lite"/>
    </source>
</evidence>
<comment type="caution">
    <text evidence="2">The sequence shown here is derived from an EMBL/GenBank/DDBJ whole genome shotgun (WGS) entry which is preliminary data.</text>
</comment>
<dbReference type="Proteomes" id="UP000828251">
    <property type="component" value="Unassembled WGS sequence"/>
</dbReference>
<evidence type="ECO:0000313" key="3">
    <source>
        <dbReference type="Proteomes" id="UP000828251"/>
    </source>
</evidence>